<dbReference type="Pfam" id="PF01207">
    <property type="entry name" value="Dus"/>
    <property type="match status" value="1"/>
</dbReference>
<feature type="compositionally biased region" description="Basic and acidic residues" evidence="9">
    <location>
        <begin position="348"/>
        <end position="371"/>
    </location>
</feature>
<organism evidence="11 12">
    <name type="scientific">Mucor saturninus</name>
    <dbReference type="NCBI Taxonomy" id="64648"/>
    <lineage>
        <taxon>Eukaryota</taxon>
        <taxon>Fungi</taxon>
        <taxon>Fungi incertae sedis</taxon>
        <taxon>Mucoromycota</taxon>
        <taxon>Mucoromycotina</taxon>
        <taxon>Mucoromycetes</taxon>
        <taxon>Mucorales</taxon>
        <taxon>Mucorineae</taxon>
        <taxon>Mucoraceae</taxon>
        <taxon>Mucor</taxon>
    </lineage>
</organism>
<keyword evidence="12" id="KW-1185">Reference proteome</keyword>
<dbReference type="InterPro" id="IPR035587">
    <property type="entry name" value="DUS-like_FMN-bd"/>
</dbReference>
<evidence type="ECO:0000256" key="2">
    <source>
        <dbReference type="ARBA" id="ARBA00022630"/>
    </source>
</evidence>
<evidence type="ECO:0000256" key="7">
    <source>
        <dbReference type="ARBA" id="ARBA00048342"/>
    </source>
</evidence>
<dbReference type="EMBL" id="JAEPRD010000007">
    <property type="protein sequence ID" value="KAG2211902.1"/>
    <property type="molecule type" value="Genomic_DNA"/>
</dbReference>
<reference evidence="11" key="1">
    <citation type="submission" date="2020-12" db="EMBL/GenBank/DDBJ databases">
        <title>Metabolic potential, ecology and presence of endohyphal bacteria is reflected in genomic diversity of Mucoromycotina.</title>
        <authorList>
            <person name="Muszewska A."/>
            <person name="Okrasinska A."/>
            <person name="Steczkiewicz K."/>
            <person name="Drgas O."/>
            <person name="Orlowska M."/>
            <person name="Perlinska-Lenart U."/>
            <person name="Aleksandrzak-Piekarczyk T."/>
            <person name="Szatraj K."/>
            <person name="Zielenkiewicz U."/>
            <person name="Pilsyk S."/>
            <person name="Malc E."/>
            <person name="Mieczkowski P."/>
            <person name="Kruszewska J.S."/>
            <person name="Biernat P."/>
            <person name="Pawlowska J."/>
        </authorList>
    </citation>
    <scope>NUCLEOTIDE SEQUENCE</scope>
    <source>
        <strain evidence="11">WA0000017839</strain>
    </source>
</reference>
<evidence type="ECO:0000256" key="6">
    <source>
        <dbReference type="ARBA" id="ARBA00023002"/>
    </source>
</evidence>
<dbReference type="GO" id="GO:0017150">
    <property type="term" value="F:tRNA dihydrouridine synthase activity"/>
    <property type="evidence" value="ECO:0007669"/>
    <property type="project" value="InterPro"/>
</dbReference>
<evidence type="ECO:0000256" key="9">
    <source>
        <dbReference type="SAM" id="MobiDB-lite"/>
    </source>
</evidence>
<dbReference type="GO" id="GO:0006397">
    <property type="term" value="P:mRNA processing"/>
    <property type="evidence" value="ECO:0007669"/>
    <property type="project" value="UniProtKB-KW"/>
</dbReference>
<dbReference type="Proteomes" id="UP000603453">
    <property type="component" value="Unassembled WGS sequence"/>
</dbReference>
<evidence type="ECO:0000256" key="8">
    <source>
        <dbReference type="ARBA" id="ARBA00049447"/>
    </source>
</evidence>
<dbReference type="AlphaFoldDB" id="A0A8H7RKH8"/>
<dbReference type="Gene3D" id="3.20.20.70">
    <property type="entry name" value="Aldolase class I"/>
    <property type="match status" value="1"/>
</dbReference>
<comment type="cofactor">
    <cofactor evidence="1">
        <name>FMN</name>
        <dbReference type="ChEBI" id="CHEBI:58210"/>
    </cofactor>
</comment>
<feature type="non-terminal residue" evidence="11">
    <location>
        <position position="1"/>
    </location>
</feature>
<dbReference type="PANTHER" id="PTHR45936">
    <property type="entry name" value="TRNA-DIHYDROURIDINE(20) SYNTHASE [NAD(P)+]-LIKE"/>
    <property type="match status" value="1"/>
</dbReference>
<dbReference type="SUPFAM" id="SSF51395">
    <property type="entry name" value="FMN-linked oxidoreductases"/>
    <property type="match status" value="1"/>
</dbReference>
<protein>
    <recommendedName>
        <fullName evidence="10">DUS-like FMN-binding domain-containing protein</fullName>
    </recommendedName>
</protein>
<evidence type="ECO:0000256" key="1">
    <source>
        <dbReference type="ARBA" id="ARBA00001917"/>
    </source>
</evidence>
<dbReference type="InterPro" id="IPR018517">
    <property type="entry name" value="tRNA_hU_synthase_CS"/>
</dbReference>
<dbReference type="InterPro" id="IPR052582">
    <property type="entry name" value="tRNA-DUS-like"/>
</dbReference>
<dbReference type="PROSITE" id="PS01136">
    <property type="entry name" value="UPF0034"/>
    <property type="match status" value="1"/>
</dbReference>
<evidence type="ECO:0000256" key="4">
    <source>
        <dbReference type="ARBA" id="ARBA00022664"/>
    </source>
</evidence>
<name>A0A8H7RKH8_9FUNG</name>
<dbReference type="PANTHER" id="PTHR45936:SF1">
    <property type="entry name" value="TRNA-DIHYDROURIDINE(20) SYNTHASE [NAD(P)+]-LIKE"/>
    <property type="match status" value="1"/>
</dbReference>
<dbReference type="GO" id="GO:0005737">
    <property type="term" value="C:cytoplasm"/>
    <property type="evidence" value="ECO:0007669"/>
    <property type="project" value="TreeGrafter"/>
</dbReference>
<accession>A0A8H7RKH8</accession>
<keyword evidence="6" id="KW-0560">Oxidoreductase</keyword>
<keyword evidence="3" id="KW-0288">FMN</keyword>
<dbReference type="InterPro" id="IPR013785">
    <property type="entry name" value="Aldolase_TIM"/>
</dbReference>
<evidence type="ECO:0000313" key="11">
    <source>
        <dbReference type="EMBL" id="KAG2211902.1"/>
    </source>
</evidence>
<comment type="caution">
    <text evidence="11">The sequence shown here is derived from an EMBL/GenBank/DDBJ whole genome shotgun (WGS) entry which is preliminary data.</text>
</comment>
<comment type="catalytic activity">
    <reaction evidence="8">
        <text>a 5,6-dihydrouridine in mRNA + NADP(+) = a uridine in mRNA + NADPH + H(+)</text>
        <dbReference type="Rhea" id="RHEA:69855"/>
        <dbReference type="Rhea" id="RHEA-COMP:14658"/>
        <dbReference type="Rhea" id="RHEA-COMP:17789"/>
        <dbReference type="ChEBI" id="CHEBI:15378"/>
        <dbReference type="ChEBI" id="CHEBI:57783"/>
        <dbReference type="ChEBI" id="CHEBI:58349"/>
        <dbReference type="ChEBI" id="CHEBI:65315"/>
        <dbReference type="ChEBI" id="CHEBI:74443"/>
    </reaction>
    <physiologicalReaction direction="right-to-left" evidence="8">
        <dbReference type="Rhea" id="RHEA:69857"/>
    </physiologicalReaction>
</comment>
<feature type="domain" description="DUS-like FMN-binding" evidence="10">
    <location>
        <begin position="15"/>
        <end position="255"/>
    </location>
</feature>
<dbReference type="GO" id="GO:0050660">
    <property type="term" value="F:flavin adenine dinucleotide binding"/>
    <property type="evidence" value="ECO:0007669"/>
    <property type="project" value="InterPro"/>
</dbReference>
<keyword evidence="2" id="KW-0285">Flavoprotein</keyword>
<evidence type="ECO:0000313" key="12">
    <source>
        <dbReference type="Proteomes" id="UP000603453"/>
    </source>
</evidence>
<comment type="catalytic activity">
    <reaction evidence="7">
        <text>a 5,6-dihydrouridine in mRNA + NAD(+) = a uridine in mRNA + NADH + H(+)</text>
        <dbReference type="Rhea" id="RHEA:69851"/>
        <dbReference type="Rhea" id="RHEA-COMP:14658"/>
        <dbReference type="Rhea" id="RHEA-COMP:17789"/>
        <dbReference type="ChEBI" id="CHEBI:15378"/>
        <dbReference type="ChEBI" id="CHEBI:57540"/>
        <dbReference type="ChEBI" id="CHEBI:57945"/>
        <dbReference type="ChEBI" id="CHEBI:65315"/>
        <dbReference type="ChEBI" id="CHEBI:74443"/>
    </reaction>
    <physiologicalReaction direction="right-to-left" evidence="7">
        <dbReference type="Rhea" id="RHEA:69853"/>
    </physiologicalReaction>
</comment>
<keyword evidence="4" id="KW-0507">mRNA processing</keyword>
<evidence type="ECO:0000256" key="3">
    <source>
        <dbReference type="ARBA" id="ARBA00022643"/>
    </source>
</evidence>
<dbReference type="OrthoDB" id="10262250at2759"/>
<dbReference type="CDD" id="cd02801">
    <property type="entry name" value="DUS_like_FMN"/>
    <property type="match status" value="1"/>
</dbReference>
<keyword evidence="5" id="KW-0819">tRNA processing</keyword>
<gene>
    <name evidence="11" type="ORF">INT47_004589</name>
</gene>
<evidence type="ECO:0000256" key="5">
    <source>
        <dbReference type="ARBA" id="ARBA00022694"/>
    </source>
</evidence>
<proteinExistence type="predicted"/>
<evidence type="ECO:0000259" key="10">
    <source>
        <dbReference type="Pfam" id="PF01207"/>
    </source>
</evidence>
<sequence>MATHPDIDYINKAVLAPMVRIGTLPTRLLALEYGADLVWSEELVDKRIIGSIRQYNPATKTVDYRKGQAKALTFSTCEKEKGKVILQLGTADADLALEAALTVKQDVAGIDVNCGCPKKFSVQGGMGAALLTNPENLKKILTKLVDHSGMPVSCKIRLLDTQEETINLVRMIISTGVKALTVHCRTRDQRPSEKAKWERLAEIVDFVKSISDVPVIVNGDVFKYSDIDEVKKITHADSVMIARGAQLNPSAFRKEGLLPFDVTIQAFLKKCIDVDNLFQNTKYCVLCMSTDDSNHTRSLLYSSTQRTKTLEQLYEIFGLTEYHQKTMAEHRARIEASDPAENETSMTTKRDREESPEKEAEEPVEKKLKTD</sequence>
<feature type="region of interest" description="Disordered" evidence="9">
    <location>
        <begin position="330"/>
        <end position="371"/>
    </location>
</feature>